<dbReference type="AlphaFoldDB" id="A0AAV4MF88"/>
<protein>
    <submittedName>
        <fullName evidence="2">Uncharacterized protein</fullName>
    </submittedName>
</protein>
<dbReference type="EMBL" id="BPLR01002185">
    <property type="protein sequence ID" value="GIX71056.1"/>
    <property type="molecule type" value="Genomic_DNA"/>
</dbReference>
<gene>
    <name evidence="2" type="ORF">CEXT_623871</name>
</gene>
<sequence length="77" mass="9320">MWVVRDKRVARQKESDNVRSSEKCLLCDLLFHLESSSFLLREIGRTRIDDHRYRLKVDATYSLVTCYYLFFFFFLGD</sequence>
<name>A0AAV4MF88_CAEEX</name>
<organism evidence="2 3">
    <name type="scientific">Caerostris extrusa</name>
    <name type="common">Bark spider</name>
    <name type="synonym">Caerostris bankana</name>
    <dbReference type="NCBI Taxonomy" id="172846"/>
    <lineage>
        <taxon>Eukaryota</taxon>
        <taxon>Metazoa</taxon>
        <taxon>Ecdysozoa</taxon>
        <taxon>Arthropoda</taxon>
        <taxon>Chelicerata</taxon>
        <taxon>Arachnida</taxon>
        <taxon>Araneae</taxon>
        <taxon>Araneomorphae</taxon>
        <taxon>Entelegynae</taxon>
        <taxon>Araneoidea</taxon>
        <taxon>Araneidae</taxon>
        <taxon>Caerostris</taxon>
    </lineage>
</organism>
<evidence type="ECO:0000256" key="1">
    <source>
        <dbReference type="SAM" id="Phobius"/>
    </source>
</evidence>
<reference evidence="2 3" key="1">
    <citation type="submission" date="2021-06" db="EMBL/GenBank/DDBJ databases">
        <title>Caerostris extrusa draft genome.</title>
        <authorList>
            <person name="Kono N."/>
            <person name="Arakawa K."/>
        </authorList>
    </citation>
    <scope>NUCLEOTIDE SEQUENCE [LARGE SCALE GENOMIC DNA]</scope>
</reference>
<keyword evidence="3" id="KW-1185">Reference proteome</keyword>
<accession>A0AAV4MF88</accession>
<keyword evidence="1" id="KW-0812">Transmembrane</keyword>
<comment type="caution">
    <text evidence="2">The sequence shown here is derived from an EMBL/GenBank/DDBJ whole genome shotgun (WGS) entry which is preliminary data.</text>
</comment>
<proteinExistence type="predicted"/>
<evidence type="ECO:0000313" key="3">
    <source>
        <dbReference type="Proteomes" id="UP001054945"/>
    </source>
</evidence>
<evidence type="ECO:0000313" key="2">
    <source>
        <dbReference type="EMBL" id="GIX71056.1"/>
    </source>
</evidence>
<dbReference type="Proteomes" id="UP001054945">
    <property type="component" value="Unassembled WGS sequence"/>
</dbReference>
<feature type="transmembrane region" description="Helical" evidence="1">
    <location>
        <begin position="55"/>
        <end position="75"/>
    </location>
</feature>
<keyword evidence="1" id="KW-1133">Transmembrane helix</keyword>
<keyword evidence="1" id="KW-0472">Membrane</keyword>